<dbReference type="CDD" id="cd00090">
    <property type="entry name" value="HTH_ARSR"/>
    <property type="match status" value="1"/>
</dbReference>
<gene>
    <name evidence="5" type="ORF">GBA63_20375</name>
</gene>
<dbReference type="InterPro" id="IPR051011">
    <property type="entry name" value="Metal_resp_trans_reg"/>
</dbReference>
<evidence type="ECO:0000256" key="3">
    <source>
        <dbReference type="ARBA" id="ARBA00023163"/>
    </source>
</evidence>
<dbReference type="InterPro" id="IPR036390">
    <property type="entry name" value="WH_DNA-bd_sf"/>
</dbReference>
<protein>
    <submittedName>
        <fullName evidence="5">Metalloregulator ArsR/SmtB family transcription factor</fullName>
    </submittedName>
</protein>
<evidence type="ECO:0000256" key="2">
    <source>
        <dbReference type="ARBA" id="ARBA00023125"/>
    </source>
</evidence>
<evidence type="ECO:0000313" key="5">
    <source>
        <dbReference type="EMBL" id="QIN85296.1"/>
    </source>
</evidence>
<reference evidence="5 6" key="1">
    <citation type="submission" date="2019-10" db="EMBL/GenBank/DDBJ databases">
        <title>Rubrobacter sp nov SCSIO 52090 isolated from a deep-sea sediment in the South China Sea.</title>
        <authorList>
            <person name="Chen R.W."/>
        </authorList>
    </citation>
    <scope>NUCLEOTIDE SEQUENCE [LARGE SCALE GENOMIC DNA]</scope>
    <source>
        <strain evidence="5 6">SCSIO 52909</strain>
    </source>
</reference>
<dbReference type="SMART" id="SM00418">
    <property type="entry name" value="HTH_ARSR"/>
    <property type="match status" value="1"/>
</dbReference>
<dbReference type="KEGG" id="rub:GBA63_20375"/>
<dbReference type="Gene3D" id="1.10.10.10">
    <property type="entry name" value="Winged helix-like DNA-binding domain superfamily/Winged helix DNA-binding domain"/>
    <property type="match status" value="1"/>
</dbReference>
<name>A0A6G8QFK9_9ACTN</name>
<dbReference type="GO" id="GO:0003700">
    <property type="term" value="F:DNA-binding transcription factor activity"/>
    <property type="evidence" value="ECO:0007669"/>
    <property type="project" value="InterPro"/>
</dbReference>
<dbReference type="AlphaFoldDB" id="A0A6G8QFK9"/>
<dbReference type="PRINTS" id="PR00778">
    <property type="entry name" value="HTHARSR"/>
</dbReference>
<dbReference type="Pfam" id="PF01022">
    <property type="entry name" value="HTH_5"/>
    <property type="match status" value="1"/>
</dbReference>
<dbReference type="PANTHER" id="PTHR43132:SF9">
    <property type="entry name" value="ARSR FAMILY TRANSCRIPTIONAL REGULATORY PROTEIN"/>
    <property type="match status" value="1"/>
</dbReference>
<keyword evidence="1" id="KW-0805">Transcription regulation</keyword>
<dbReference type="SUPFAM" id="SSF46785">
    <property type="entry name" value="Winged helix' DNA-binding domain"/>
    <property type="match status" value="1"/>
</dbReference>
<dbReference type="PANTHER" id="PTHR43132">
    <property type="entry name" value="ARSENICAL RESISTANCE OPERON REPRESSOR ARSR-RELATED"/>
    <property type="match status" value="1"/>
</dbReference>
<dbReference type="NCBIfam" id="NF033788">
    <property type="entry name" value="HTH_metalloreg"/>
    <property type="match status" value="1"/>
</dbReference>
<feature type="domain" description="HTH arsR-type" evidence="4">
    <location>
        <begin position="4"/>
        <end position="98"/>
    </location>
</feature>
<keyword evidence="6" id="KW-1185">Reference proteome</keyword>
<sequence>MERLSDDALWLVAERFKVMAEPMRLKLLRALMGGEKTVSDLVGETGGLQANVSKHLGLLLDAGVVGRRKQGTSSFYRITDDTVYDLCDLVCGSLQQRLSGELEGFSPATTGQETA</sequence>
<dbReference type="PROSITE" id="PS50987">
    <property type="entry name" value="HTH_ARSR_2"/>
    <property type="match status" value="1"/>
</dbReference>
<keyword evidence="2" id="KW-0238">DNA-binding</keyword>
<evidence type="ECO:0000256" key="1">
    <source>
        <dbReference type="ARBA" id="ARBA00023015"/>
    </source>
</evidence>
<proteinExistence type="predicted"/>
<accession>A0A6G8QFK9</accession>
<keyword evidence="3" id="KW-0804">Transcription</keyword>
<dbReference type="GO" id="GO:0003677">
    <property type="term" value="F:DNA binding"/>
    <property type="evidence" value="ECO:0007669"/>
    <property type="project" value="UniProtKB-KW"/>
</dbReference>
<evidence type="ECO:0000259" key="4">
    <source>
        <dbReference type="PROSITE" id="PS50987"/>
    </source>
</evidence>
<dbReference type="InterPro" id="IPR001845">
    <property type="entry name" value="HTH_ArsR_DNA-bd_dom"/>
</dbReference>
<organism evidence="5 6">
    <name type="scientific">Rubrobacter tropicus</name>
    <dbReference type="NCBI Taxonomy" id="2653851"/>
    <lineage>
        <taxon>Bacteria</taxon>
        <taxon>Bacillati</taxon>
        <taxon>Actinomycetota</taxon>
        <taxon>Rubrobacteria</taxon>
        <taxon>Rubrobacterales</taxon>
        <taxon>Rubrobacteraceae</taxon>
        <taxon>Rubrobacter</taxon>
    </lineage>
</organism>
<evidence type="ECO:0000313" key="6">
    <source>
        <dbReference type="Proteomes" id="UP000501452"/>
    </source>
</evidence>
<dbReference type="Proteomes" id="UP000501452">
    <property type="component" value="Chromosome"/>
</dbReference>
<dbReference type="InterPro" id="IPR036388">
    <property type="entry name" value="WH-like_DNA-bd_sf"/>
</dbReference>
<dbReference type="InterPro" id="IPR011991">
    <property type="entry name" value="ArsR-like_HTH"/>
</dbReference>
<dbReference type="EMBL" id="CP045119">
    <property type="protein sequence ID" value="QIN85296.1"/>
    <property type="molecule type" value="Genomic_DNA"/>
</dbReference>